<gene>
    <name evidence="2" type="ORF">SAMN02982922_3901</name>
</gene>
<comment type="similarity">
    <text evidence="1">Belongs to the enoyl-CoA hydratase/isomerase family.</text>
</comment>
<keyword evidence="3" id="KW-1185">Reference proteome</keyword>
<dbReference type="Proteomes" id="UP000193083">
    <property type="component" value="Unassembled WGS sequence"/>
</dbReference>
<dbReference type="EMBL" id="FXBL01000004">
    <property type="protein sequence ID" value="SMH49352.1"/>
    <property type="molecule type" value="Genomic_DNA"/>
</dbReference>
<dbReference type="RefSeq" id="WP_085465659.1">
    <property type="nucleotide sequence ID" value="NZ_FXBL01000004.1"/>
</dbReference>
<dbReference type="InterPro" id="IPR029045">
    <property type="entry name" value="ClpP/crotonase-like_dom_sf"/>
</dbReference>
<evidence type="ECO:0000313" key="3">
    <source>
        <dbReference type="Proteomes" id="UP000193083"/>
    </source>
</evidence>
<accession>A0A1X7PDX5</accession>
<protein>
    <submittedName>
        <fullName evidence="2">Enoyl-CoA hydratase/carnithine racemase</fullName>
    </submittedName>
</protein>
<dbReference type="AlphaFoldDB" id="A0A1X7PDX5"/>
<proteinExistence type="inferred from homology"/>
<dbReference type="InterPro" id="IPR001753">
    <property type="entry name" value="Enoyl-CoA_hydra/iso"/>
</dbReference>
<dbReference type="PANTHER" id="PTHR42964">
    <property type="entry name" value="ENOYL-COA HYDRATASE"/>
    <property type="match status" value="1"/>
</dbReference>
<dbReference type="Pfam" id="PF00378">
    <property type="entry name" value="ECH_1"/>
    <property type="match status" value="1"/>
</dbReference>
<dbReference type="OrthoDB" id="9810797at2"/>
<dbReference type="InterPro" id="IPR014748">
    <property type="entry name" value="Enoyl-CoA_hydra_C"/>
</dbReference>
<dbReference type="PANTHER" id="PTHR42964:SF1">
    <property type="entry name" value="POLYKETIDE BIOSYNTHESIS ENOYL-COA HYDRATASE PKSH-RELATED"/>
    <property type="match status" value="1"/>
</dbReference>
<dbReference type="Gene3D" id="1.10.12.10">
    <property type="entry name" value="Lyase 2-enoyl-coa Hydratase, Chain A, domain 2"/>
    <property type="match status" value="1"/>
</dbReference>
<dbReference type="GO" id="GO:0003824">
    <property type="term" value="F:catalytic activity"/>
    <property type="evidence" value="ECO:0007669"/>
    <property type="project" value="UniProtKB-ARBA"/>
</dbReference>
<sequence length="266" mass="27849">MTFQAPSGTNSLNVAISEHVARIVIDNHQRKNAVDLAGWRALAALIPELAARPDVRVIVLSGAGSDFCAGADISEFDTVRRDAATARIYEAANSAAFAAIRTSAVPVVAAIRGICFGGGFGLAASCDLRIATEDARFAVPAARLGLAYPLDAMIDIVTAAGAQMARYLTLTAQPIDARQALAGGFLLEIVAPESFEERIGKIAAAIAASAPLSVKASRLSIMSVVTKDPLVARMAQEAGDATFDSADYAEGRAAFKERRKPDFQGR</sequence>
<dbReference type="CDD" id="cd06558">
    <property type="entry name" value="crotonase-like"/>
    <property type="match status" value="1"/>
</dbReference>
<evidence type="ECO:0000256" key="1">
    <source>
        <dbReference type="ARBA" id="ARBA00005254"/>
    </source>
</evidence>
<reference evidence="2 3" key="1">
    <citation type="submission" date="2017-04" db="EMBL/GenBank/DDBJ databases">
        <authorList>
            <person name="Afonso C.L."/>
            <person name="Miller P.J."/>
            <person name="Scott M.A."/>
            <person name="Spackman E."/>
            <person name="Goraichik I."/>
            <person name="Dimitrov K.M."/>
            <person name="Suarez D.L."/>
            <person name="Swayne D.E."/>
        </authorList>
    </citation>
    <scope>NUCLEOTIDE SEQUENCE [LARGE SCALE GENOMIC DNA]</scope>
    <source>
        <strain evidence="2 3">B5P</strain>
    </source>
</reference>
<dbReference type="SUPFAM" id="SSF52096">
    <property type="entry name" value="ClpP/crotonase"/>
    <property type="match status" value="1"/>
</dbReference>
<name>A0A1X7PDX5_9HYPH</name>
<dbReference type="InterPro" id="IPR051683">
    <property type="entry name" value="Enoyl-CoA_Hydratase/Isomerase"/>
</dbReference>
<evidence type="ECO:0000313" key="2">
    <source>
        <dbReference type="EMBL" id="SMH49352.1"/>
    </source>
</evidence>
<dbReference type="Gene3D" id="3.90.226.10">
    <property type="entry name" value="2-enoyl-CoA Hydratase, Chain A, domain 1"/>
    <property type="match status" value="1"/>
</dbReference>
<organism evidence="2 3">
    <name type="scientific">Mesorhizobium australicum</name>
    <dbReference type="NCBI Taxonomy" id="536018"/>
    <lineage>
        <taxon>Bacteria</taxon>
        <taxon>Pseudomonadati</taxon>
        <taxon>Pseudomonadota</taxon>
        <taxon>Alphaproteobacteria</taxon>
        <taxon>Hyphomicrobiales</taxon>
        <taxon>Phyllobacteriaceae</taxon>
        <taxon>Mesorhizobium</taxon>
    </lineage>
</organism>